<evidence type="ECO:0000313" key="2">
    <source>
        <dbReference type="EMBL" id="RNA68627.1"/>
    </source>
</evidence>
<organism evidence="2 3">
    <name type="scientific">Alteribacter keqinensis</name>
    <dbReference type="NCBI Taxonomy" id="2483800"/>
    <lineage>
        <taxon>Bacteria</taxon>
        <taxon>Bacillati</taxon>
        <taxon>Bacillota</taxon>
        <taxon>Bacilli</taxon>
        <taxon>Bacillales</taxon>
        <taxon>Bacillaceae</taxon>
        <taxon>Alteribacter</taxon>
    </lineage>
</organism>
<dbReference type="Proteomes" id="UP000278746">
    <property type="component" value="Unassembled WGS sequence"/>
</dbReference>
<gene>
    <name evidence="2" type="ORF">EBO34_01270</name>
</gene>
<dbReference type="OrthoDB" id="9872873at2"/>
<reference evidence="2 3" key="1">
    <citation type="submission" date="2018-10" db="EMBL/GenBank/DDBJ databases">
        <title>Bacillus Keqinensis sp. nov., a moderately halophilic bacterium isolated from a saline-alkaline lake.</title>
        <authorList>
            <person name="Wang H."/>
        </authorList>
    </citation>
    <scope>NUCLEOTIDE SEQUENCE [LARGE SCALE GENOMIC DNA]</scope>
    <source>
        <strain evidence="2 3">KQ-3</strain>
    </source>
</reference>
<evidence type="ECO:0000256" key="1">
    <source>
        <dbReference type="SAM" id="Phobius"/>
    </source>
</evidence>
<dbReference type="EMBL" id="RHIB01000001">
    <property type="protein sequence ID" value="RNA68627.1"/>
    <property type="molecule type" value="Genomic_DNA"/>
</dbReference>
<dbReference type="AlphaFoldDB" id="A0A3M7TSY8"/>
<keyword evidence="1" id="KW-0472">Membrane</keyword>
<accession>A0A3M7TSY8</accession>
<comment type="caution">
    <text evidence="2">The sequence shown here is derived from an EMBL/GenBank/DDBJ whole genome shotgun (WGS) entry which is preliminary data.</text>
</comment>
<keyword evidence="1" id="KW-0812">Transmembrane</keyword>
<keyword evidence="1" id="KW-1133">Transmembrane helix</keyword>
<name>A0A3M7TSY8_9BACI</name>
<feature type="transmembrane region" description="Helical" evidence="1">
    <location>
        <begin position="7"/>
        <end position="28"/>
    </location>
</feature>
<evidence type="ECO:0000313" key="3">
    <source>
        <dbReference type="Proteomes" id="UP000278746"/>
    </source>
</evidence>
<proteinExistence type="predicted"/>
<protein>
    <submittedName>
        <fullName evidence="2">Uncharacterized protein</fullName>
    </submittedName>
</protein>
<sequence length="286" mass="31833">MIRNERGAALIIVLLTIVVIGLMSVALVNQVAGSHLQGQRAEEKVISKHNSGLGKVHFRQLVIDEVGRLPGNIADAGEILRNTFNDEIRISLIGPNGSEQNVRIDDVEVTPSMEDDLIQISYSSYGYYHNDINVEQETLILNLTTKEVEVPGWNLEGYDKKEKRVFNRGRNRQNYGAPNPTLTGNFHFYNTEFRGNSHVTVDGNLYISGDYVMVPPAKLTVTGDLIIGRGTNINLINNNDVCVLGVIHIEGLNDIRGENGSCTMLENGYYNNGNSRMEETTWSIRN</sequence>
<dbReference type="RefSeq" id="WP_122896153.1">
    <property type="nucleotide sequence ID" value="NZ_RHIB01000001.1"/>
</dbReference>
<keyword evidence="3" id="KW-1185">Reference proteome</keyword>